<organism evidence="10 11">
    <name type="scientific">Lasiosphaeris hirsuta</name>
    <dbReference type="NCBI Taxonomy" id="260670"/>
    <lineage>
        <taxon>Eukaryota</taxon>
        <taxon>Fungi</taxon>
        <taxon>Dikarya</taxon>
        <taxon>Ascomycota</taxon>
        <taxon>Pezizomycotina</taxon>
        <taxon>Sordariomycetes</taxon>
        <taxon>Sordariomycetidae</taxon>
        <taxon>Sordariales</taxon>
        <taxon>Lasiosphaeriaceae</taxon>
        <taxon>Lasiosphaeris</taxon>
    </lineage>
</organism>
<dbReference type="Pfam" id="PF26200">
    <property type="entry name" value="Rcat_RNF216"/>
    <property type="match status" value="1"/>
</dbReference>
<keyword evidence="11" id="KW-1185">Reference proteome</keyword>
<comment type="caution">
    <text evidence="10">The sequence shown here is derived from an EMBL/GenBank/DDBJ whole genome shotgun (WGS) entry which is preliminary data.</text>
</comment>
<evidence type="ECO:0000313" key="10">
    <source>
        <dbReference type="EMBL" id="KAK0715514.1"/>
    </source>
</evidence>
<evidence type="ECO:0000256" key="8">
    <source>
        <dbReference type="SAM" id="MobiDB-lite"/>
    </source>
</evidence>
<feature type="region of interest" description="Disordered" evidence="8">
    <location>
        <begin position="605"/>
        <end position="626"/>
    </location>
</feature>
<dbReference type="EMBL" id="JAUKUA010000004">
    <property type="protein sequence ID" value="KAK0715514.1"/>
    <property type="molecule type" value="Genomic_DNA"/>
</dbReference>
<evidence type="ECO:0000313" key="11">
    <source>
        <dbReference type="Proteomes" id="UP001172102"/>
    </source>
</evidence>
<dbReference type="SUPFAM" id="SSF57850">
    <property type="entry name" value="RING/U-box"/>
    <property type="match status" value="3"/>
</dbReference>
<feature type="domain" description="RING-type" evidence="9">
    <location>
        <begin position="227"/>
        <end position="449"/>
    </location>
</feature>
<dbReference type="GO" id="GO:0016740">
    <property type="term" value="F:transferase activity"/>
    <property type="evidence" value="ECO:0007669"/>
    <property type="project" value="UniProtKB-KW"/>
</dbReference>
<keyword evidence="6" id="KW-0833">Ubl conjugation pathway</keyword>
<accession>A0AA40AGS3</accession>
<proteinExistence type="predicted"/>
<name>A0AA40AGS3_9PEZI</name>
<protein>
    <recommendedName>
        <fullName evidence="9">RING-type domain-containing protein</fullName>
    </recommendedName>
</protein>
<comment type="pathway">
    <text evidence="1">Protein modification; protein ubiquitination.</text>
</comment>
<keyword evidence="4" id="KW-0677">Repeat</keyword>
<keyword evidence="5" id="KW-0863">Zinc-finger</keyword>
<dbReference type="PROSITE" id="PS51873">
    <property type="entry name" value="TRIAD"/>
    <property type="match status" value="1"/>
</dbReference>
<reference evidence="10" key="1">
    <citation type="submission" date="2023-06" db="EMBL/GenBank/DDBJ databases">
        <title>Genome-scale phylogeny and comparative genomics of the fungal order Sordariales.</title>
        <authorList>
            <consortium name="Lawrence Berkeley National Laboratory"/>
            <person name="Hensen N."/>
            <person name="Bonometti L."/>
            <person name="Westerberg I."/>
            <person name="Brannstrom I.O."/>
            <person name="Guillou S."/>
            <person name="Cros-Aarteil S."/>
            <person name="Calhoun S."/>
            <person name="Haridas S."/>
            <person name="Kuo A."/>
            <person name="Mondo S."/>
            <person name="Pangilinan J."/>
            <person name="Riley R."/>
            <person name="Labutti K."/>
            <person name="Andreopoulos B."/>
            <person name="Lipzen A."/>
            <person name="Chen C."/>
            <person name="Yanf M."/>
            <person name="Daum C."/>
            <person name="Ng V."/>
            <person name="Clum A."/>
            <person name="Steindorff A."/>
            <person name="Ohm R."/>
            <person name="Martin F."/>
            <person name="Silar P."/>
            <person name="Natvig D."/>
            <person name="Lalanne C."/>
            <person name="Gautier V."/>
            <person name="Ament-Velasquez S.L."/>
            <person name="Kruys A."/>
            <person name="Hutchinson M.I."/>
            <person name="Powell A.J."/>
            <person name="Barry K."/>
            <person name="Miller A.N."/>
            <person name="Grigoriev I.V."/>
            <person name="Debuchy R."/>
            <person name="Gladieux P."/>
            <person name="Thoren M.H."/>
            <person name="Johannesson H."/>
        </authorList>
    </citation>
    <scope>NUCLEOTIDE SEQUENCE</scope>
    <source>
        <strain evidence="10">SMH4607-1</strain>
    </source>
</reference>
<evidence type="ECO:0000256" key="4">
    <source>
        <dbReference type="ARBA" id="ARBA00022737"/>
    </source>
</evidence>
<dbReference type="CDD" id="cd20339">
    <property type="entry name" value="BRcat_RBR_RNF216"/>
    <property type="match status" value="1"/>
</dbReference>
<dbReference type="Gene3D" id="1.20.120.1750">
    <property type="match status" value="1"/>
</dbReference>
<evidence type="ECO:0000256" key="7">
    <source>
        <dbReference type="ARBA" id="ARBA00022833"/>
    </source>
</evidence>
<keyword evidence="2" id="KW-0808">Transferase</keyword>
<dbReference type="InterPro" id="IPR044066">
    <property type="entry name" value="TRIAD_supradom"/>
</dbReference>
<dbReference type="CDD" id="cd20353">
    <property type="entry name" value="Rcat_RBR_RNF216"/>
    <property type="match status" value="1"/>
</dbReference>
<gene>
    <name evidence="10" type="ORF">B0H67DRAFT_242131</name>
</gene>
<keyword evidence="3" id="KW-0479">Metal-binding</keyword>
<evidence type="ECO:0000256" key="1">
    <source>
        <dbReference type="ARBA" id="ARBA00004906"/>
    </source>
</evidence>
<feature type="region of interest" description="Disordered" evidence="8">
    <location>
        <begin position="1"/>
        <end position="20"/>
    </location>
</feature>
<keyword evidence="7" id="KW-0862">Zinc</keyword>
<evidence type="ECO:0000256" key="3">
    <source>
        <dbReference type="ARBA" id="ARBA00022723"/>
    </source>
</evidence>
<dbReference type="InterPro" id="IPR047545">
    <property type="entry name" value="BRcat_RBR_RNF216"/>
</dbReference>
<dbReference type="Proteomes" id="UP001172102">
    <property type="component" value="Unassembled WGS sequence"/>
</dbReference>
<evidence type="ECO:0000256" key="2">
    <source>
        <dbReference type="ARBA" id="ARBA00022679"/>
    </source>
</evidence>
<dbReference type="PANTHER" id="PTHR22770">
    <property type="entry name" value="UBIQUITIN CONJUGATING ENZYME 7 INTERACTING PROTEIN-RELATED"/>
    <property type="match status" value="1"/>
</dbReference>
<dbReference type="InterPro" id="IPR047544">
    <property type="entry name" value="RING-HC_RBR_RNF216"/>
</dbReference>
<dbReference type="AlphaFoldDB" id="A0AA40AGS3"/>
<evidence type="ECO:0000256" key="6">
    <source>
        <dbReference type="ARBA" id="ARBA00022786"/>
    </source>
</evidence>
<dbReference type="InterPro" id="IPR051628">
    <property type="entry name" value="LUBAC_E3_Ligases"/>
</dbReference>
<dbReference type="GO" id="GO:0008270">
    <property type="term" value="F:zinc ion binding"/>
    <property type="evidence" value="ECO:0007669"/>
    <property type="project" value="UniProtKB-KW"/>
</dbReference>
<evidence type="ECO:0000259" key="9">
    <source>
        <dbReference type="PROSITE" id="PS51873"/>
    </source>
</evidence>
<dbReference type="CDD" id="cd16630">
    <property type="entry name" value="RING-HC_RBR_RNF216"/>
    <property type="match status" value="1"/>
</dbReference>
<evidence type="ECO:0000256" key="5">
    <source>
        <dbReference type="ARBA" id="ARBA00022771"/>
    </source>
</evidence>
<sequence length="901" mass="101149">MELLEPPKAPLASPTEKEREEQEAFQRHVLTFFPDICPQHLVKVATDFQWSPEQTITHILEQQDNGFPYPKRASALKRKRPVTEVDGDDKYFDHLKHPAGRDAVFIKTYTRAVKTLLQHSFPQVYVADIDRLMKENSGMAYPSHLAIEKALLIEQPESALKIKKTAATRGQDLQALLTHKEEGVISAVAHWTLAKTHCEDRHKQAAAERRREREELDNISHARAEGTMTECGCCFDDFPLNRMVHCDGHGMHWFCRGCTKQMAETQIGLSKYELTCMSMDGCNASFSHEQRAMFMDEKLIQALDRIEQESVLRLAGLENLASCPFCPFAAEYPPVEEDKEFRCLNPECEVVSCRLCQQETHVPKTCEEVARETGHSARHAIEEAMSQAMIRRCNKCNTPFIKEQGCNKMTCTRPGCHNVQCYVCSRSCDYSHFDDSGRGGKKGNCPLFDSVEQRHEDEVKVAEEKARQLAAEQNPDVPLDMFHISFSDKVKADEKRRKAANPPGLYRPPIPFRNQPIDNPAVLHPAVNPGVNPGVNPAVNPGLNPVQQPLMNNQAFRGWPMPFHGGYLDPEMLAAKHPAAHPKQAAEWVRVLGENGRQAAAQAQQATAQAQQAAAQARRAAARQAQGPFEPQHFFHHPAPDGLLAARARLAQHQQQHNNHLEQQTRLAQQARFVQQQQQQHEQRVLLQRAQVAQMPEQHQQQELLRQPQFAQVEAPIHRANVEAHRAANARRAEAQKVKNVDFAHQPHLRPNNAAPHNVAPNQGFLELHADLLAEWEDLDDWDLEDQKLKINPVIQRNDQPAMQMANLPARWAPHNQAQQGPQGHAGNIPSGGVFQEPVLQQGTNFTGLHGFMDKNPHQGAPHDIIDLTGDDAAAQVPNPFAPLTIHFHSGGMDNSVGNPA</sequence>
<dbReference type="InterPro" id="IPR047546">
    <property type="entry name" value="Rcat_RBR_RNF216"/>
</dbReference>
<dbReference type="PANTHER" id="PTHR22770:SF47">
    <property type="entry name" value="E3 UBIQUITIN-PROTEIN LIGASE RNF216"/>
    <property type="match status" value="1"/>
</dbReference>